<accession>A0A1Y6CQ19</accession>
<dbReference type="Gene3D" id="2.60.120.260">
    <property type="entry name" value="Galactose-binding domain-like"/>
    <property type="match status" value="1"/>
</dbReference>
<dbReference type="SUPFAM" id="SSF49785">
    <property type="entry name" value="Galactose-binding domain-like"/>
    <property type="match status" value="1"/>
</dbReference>
<proteinExistence type="predicted"/>
<name>A0A1Y6CQ19_9BACT</name>
<evidence type="ECO:0000313" key="1">
    <source>
        <dbReference type="EMBL" id="SMF68639.1"/>
    </source>
</evidence>
<reference evidence="2" key="1">
    <citation type="submission" date="2017-04" db="EMBL/GenBank/DDBJ databases">
        <authorList>
            <person name="Varghese N."/>
            <person name="Submissions S."/>
        </authorList>
    </citation>
    <scope>NUCLEOTIDE SEQUENCE [LARGE SCALE GENOMIC DNA]</scope>
    <source>
        <strain evidence="2">RKEM611</strain>
    </source>
</reference>
<gene>
    <name evidence="1" type="ORF">SAMN06296036_12446</name>
</gene>
<protein>
    <recommendedName>
        <fullName evidence="3">F5/8 type C domain-containing protein</fullName>
    </recommendedName>
</protein>
<organism evidence="1 2">
    <name type="scientific">Pseudobacteriovorax antillogorgiicola</name>
    <dbReference type="NCBI Taxonomy" id="1513793"/>
    <lineage>
        <taxon>Bacteria</taxon>
        <taxon>Pseudomonadati</taxon>
        <taxon>Bdellovibrionota</taxon>
        <taxon>Oligoflexia</taxon>
        <taxon>Oligoflexales</taxon>
        <taxon>Pseudobacteriovoracaceae</taxon>
        <taxon>Pseudobacteriovorax</taxon>
    </lineage>
</organism>
<dbReference type="Proteomes" id="UP000192907">
    <property type="component" value="Unassembled WGS sequence"/>
</dbReference>
<keyword evidence="2" id="KW-1185">Reference proteome</keyword>
<dbReference type="EMBL" id="FWZT01000024">
    <property type="protein sequence ID" value="SMF68639.1"/>
    <property type="molecule type" value="Genomic_DNA"/>
</dbReference>
<evidence type="ECO:0008006" key="3">
    <source>
        <dbReference type="Google" id="ProtNLM"/>
    </source>
</evidence>
<dbReference type="STRING" id="1513793.SAMN06296036_12446"/>
<dbReference type="AlphaFoldDB" id="A0A1Y6CQ19"/>
<evidence type="ECO:0000313" key="2">
    <source>
        <dbReference type="Proteomes" id="UP000192907"/>
    </source>
</evidence>
<sequence>MNFKIVASISLYLSFTPTGHSSESSLLDQDFLQDNDNIGNLDNPDADIAARIVEQGADSVTLEVTLNAPSDWHKAKTIGQAAWELTSLHYSDVVLSLEDSPKPHIKTVRAKQGDLNAIFRALEQAELSVYQNQDLIARSNLSPTWRYYRVYVDSLTAYGPARIQEIQFKDGGYYQSNQMINNRTGVVAGYRAKLSASNHSMKELAWQAFDGVESRGGWAAQPESFQKQAPHNQIKPVWVQVDFGDEGANVKGIAIRCAFDQGSSCDGIHVETSNDGKNWTRLPGAQFENIDATDLYLASFGS</sequence>
<dbReference type="RefSeq" id="WP_132323862.1">
    <property type="nucleotide sequence ID" value="NZ_FWZT01000024.1"/>
</dbReference>
<dbReference type="InterPro" id="IPR008979">
    <property type="entry name" value="Galactose-bd-like_sf"/>
</dbReference>